<evidence type="ECO:0000256" key="3">
    <source>
        <dbReference type="HAMAP-Rule" id="MF_00376"/>
    </source>
</evidence>
<keyword evidence="3" id="KW-0173">Coenzyme A biosynthesis</keyword>
<evidence type="ECO:0000313" key="6">
    <source>
        <dbReference type="Proteomes" id="UP000051096"/>
    </source>
</evidence>
<comment type="similarity">
    <text evidence="3">Belongs to the CoaE family.</text>
</comment>
<evidence type="ECO:0000256" key="4">
    <source>
        <dbReference type="NCBIfam" id="TIGR00152"/>
    </source>
</evidence>
<keyword evidence="1 3" id="KW-0547">Nucleotide-binding</keyword>
<dbReference type="InterPro" id="IPR027417">
    <property type="entry name" value="P-loop_NTPase"/>
</dbReference>
<evidence type="ECO:0000256" key="1">
    <source>
        <dbReference type="ARBA" id="ARBA00022741"/>
    </source>
</evidence>
<keyword evidence="3" id="KW-0963">Cytoplasm</keyword>
<dbReference type="SUPFAM" id="SSF52540">
    <property type="entry name" value="P-loop containing nucleoside triphosphate hydrolases"/>
    <property type="match status" value="1"/>
</dbReference>
<dbReference type="NCBIfam" id="TIGR00152">
    <property type="entry name" value="dephospho-CoA kinase"/>
    <property type="match status" value="1"/>
</dbReference>
<keyword evidence="3" id="KW-0808">Transferase</keyword>
<comment type="function">
    <text evidence="3">Catalyzes the phosphorylation of the 3'-hydroxyl group of dephosphocoenzyme A to form coenzyme A.</text>
</comment>
<dbReference type="GO" id="GO:0015937">
    <property type="term" value="P:coenzyme A biosynthetic process"/>
    <property type="evidence" value="ECO:0007669"/>
    <property type="project" value="UniProtKB-UniRule"/>
</dbReference>
<dbReference type="Pfam" id="PF01121">
    <property type="entry name" value="CoaE"/>
    <property type="match status" value="1"/>
</dbReference>
<keyword evidence="2 3" id="KW-0067">ATP-binding</keyword>
<dbReference type="GO" id="GO:0005524">
    <property type="term" value="F:ATP binding"/>
    <property type="evidence" value="ECO:0007669"/>
    <property type="project" value="UniProtKB-UniRule"/>
</dbReference>
<organism evidence="5 6">
    <name type="scientific">candidate division WOR_3 bacterium SM23_60</name>
    <dbReference type="NCBI Taxonomy" id="1703780"/>
    <lineage>
        <taxon>Bacteria</taxon>
        <taxon>Bacteria division WOR-3</taxon>
    </lineage>
</organism>
<dbReference type="UniPathway" id="UPA00241">
    <property type="reaction ID" value="UER00356"/>
</dbReference>
<comment type="catalytic activity">
    <reaction evidence="3">
        <text>3'-dephospho-CoA + ATP = ADP + CoA + H(+)</text>
        <dbReference type="Rhea" id="RHEA:18245"/>
        <dbReference type="ChEBI" id="CHEBI:15378"/>
        <dbReference type="ChEBI" id="CHEBI:30616"/>
        <dbReference type="ChEBI" id="CHEBI:57287"/>
        <dbReference type="ChEBI" id="CHEBI:57328"/>
        <dbReference type="ChEBI" id="CHEBI:456216"/>
        <dbReference type="EC" id="2.7.1.24"/>
    </reaction>
</comment>
<keyword evidence="3" id="KW-0418">Kinase</keyword>
<dbReference type="GO" id="GO:0005737">
    <property type="term" value="C:cytoplasm"/>
    <property type="evidence" value="ECO:0007669"/>
    <property type="project" value="UniProtKB-SubCell"/>
</dbReference>
<sequence length="197" mass="22344">MHDKEKVVIGVAGAVCSGKTVVSRIFQQLGAYYISADMIGWQVLPDIADELKERFGEDIMNGGTIDRRKLRDIVFADDDNVAFLNQLSHPRLVSKLIEAIADATARIVVVDAALLFEWPRVLDVVDVPILIVAHEQLQKERAVTEGMDEMTFKRILHAQMDQMLTQKKAAYVIENNGTLDELRERCEEIYQEIQRDC</sequence>
<dbReference type="EMBL" id="LJUO01000004">
    <property type="protein sequence ID" value="KPK73705.1"/>
    <property type="molecule type" value="Genomic_DNA"/>
</dbReference>
<dbReference type="GO" id="GO:0004140">
    <property type="term" value="F:dephospho-CoA kinase activity"/>
    <property type="evidence" value="ECO:0007669"/>
    <property type="project" value="UniProtKB-UniRule"/>
</dbReference>
<gene>
    <name evidence="3" type="primary">coaE</name>
    <name evidence="5" type="ORF">AMJ87_00850</name>
</gene>
<dbReference type="AlphaFoldDB" id="A0A0S8GLQ9"/>
<dbReference type="HAMAP" id="MF_00376">
    <property type="entry name" value="Dephospho_CoA_kinase"/>
    <property type="match status" value="1"/>
</dbReference>
<dbReference type="CDD" id="cd02022">
    <property type="entry name" value="DPCK"/>
    <property type="match status" value="1"/>
</dbReference>
<dbReference type="PANTHER" id="PTHR10695">
    <property type="entry name" value="DEPHOSPHO-COA KINASE-RELATED"/>
    <property type="match status" value="1"/>
</dbReference>
<dbReference type="InterPro" id="IPR001977">
    <property type="entry name" value="Depp_CoAkinase"/>
</dbReference>
<dbReference type="EC" id="2.7.1.24" evidence="3 4"/>
<dbReference type="PANTHER" id="PTHR10695:SF46">
    <property type="entry name" value="BIFUNCTIONAL COENZYME A SYNTHASE-RELATED"/>
    <property type="match status" value="1"/>
</dbReference>
<name>A0A0S8GLQ9_UNCW3</name>
<reference evidence="5 6" key="1">
    <citation type="journal article" date="2015" name="Microbiome">
        <title>Genomic resolution of linkages in carbon, nitrogen, and sulfur cycling among widespread estuary sediment bacteria.</title>
        <authorList>
            <person name="Baker B.J."/>
            <person name="Lazar C.S."/>
            <person name="Teske A.P."/>
            <person name="Dick G.J."/>
        </authorList>
    </citation>
    <scope>NUCLEOTIDE SEQUENCE [LARGE SCALE GENOMIC DNA]</scope>
    <source>
        <strain evidence="5">SM23_60</strain>
    </source>
</reference>
<comment type="pathway">
    <text evidence="3">Cofactor biosynthesis; coenzyme A biosynthesis; CoA from (R)-pantothenate: step 5/5.</text>
</comment>
<comment type="subcellular location">
    <subcellularLocation>
        <location evidence="3">Cytoplasm</location>
    </subcellularLocation>
</comment>
<comment type="caution">
    <text evidence="5">The sequence shown here is derived from an EMBL/GenBank/DDBJ whole genome shotgun (WGS) entry which is preliminary data.</text>
</comment>
<evidence type="ECO:0000256" key="2">
    <source>
        <dbReference type="ARBA" id="ARBA00022840"/>
    </source>
</evidence>
<dbReference type="Gene3D" id="3.40.50.300">
    <property type="entry name" value="P-loop containing nucleotide triphosphate hydrolases"/>
    <property type="match status" value="1"/>
</dbReference>
<protein>
    <recommendedName>
        <fullName evidence="3 4">Dephospho-CoA kinase</fullName>
        <ecNumber evidence="3 4">2.7.1.24</ecNumber>
    </recommendedName>
    <alternativeName>
        <fullName evidence="3">Dephosphocoenzyme A kinase</fullName>
    </alternativeName>
</protein>
<accession>A0A0S8GLQ9</accession>
<proteinExistence type="inferred from homology"/>
<evidence type="ECO:0000313" key="5">
    <source>
        <dbReference type="EMBL" id="KPK73705.1"/>
    </source>
</evidence>
<dbReference type="PROSITE" id="PS51219">
    <property type="entry name" value="DPCK"/>
    <property type="match status" value="1"/>
</dbReference>
<feature type="binding site" evidence="3">
    <location>
        <begin position="16"/>
        <end position="21"/>
    </location>
    <ligand>
        <name>ATP</name>
        <dbReference type="ChEBI" id="CHEBI:30616"/>
    </ligand>
</feature>
<dbReference type="Proteomes" id="UP000051096">
    <property type="component" value="Unassembled WGS sequence"/>
</dbReference>